<sequence>MSIGACGAPFIRWSGLHQSNHQWRRYSPLRRLPSADRSPKARLTHPKHTARGVHIMINTVTLAVSFPVFGSNYYDQHAVSRKTQALVFDEAFEDLLMPAASNHFSNEVVGLNDQFRFLSDILATHLLDIEASVPARSSVRASAHF</sequence>
<proteinExistence type="predicted"/>
<protein>
    <submittedName>
        <fullName evidence="1">Uncharacterized protein</fullName>
    </submittedName>
</protein>
<gene>
    <name evidence="1" type="ordered locus">Pfl01_2112</name>
</gene>
<organism evidence="1 2">
    <name type="scientific">Pseudomonas fluorescens (strain Pf0-1)</name>
    <dbReference type="NCBI Taxonomy" id="205922"/>
    <lineage>
        <taxon>Bacteria</taxon>
        <taxon>Pseudomonadati</taxon>
        <taxon>Pseudomonadota</taxon>
        <taxon>Gammaproteobacteria</taxon>
        <taxon>Pseudomonadales</taxon>
        <taxon>Pseudomonadaceae</taxon>
        <taxon>Pseudomonas</taxon>
    </lineage>
</organism>
<evidence type="ECO:0000313" key="2">
    <source>
        <dbReference type="Proteomes" id="UP000002704"/>
    </source>
</evidence>
<dbReference type="KEGG" id="pfo:Pfl01_2112"/>
<dbReference type="EMBL" id="CP000094">
    <property type="protein sequence ID" value="ABA73855.1"/>
    <property type="molecule type" value="Genomic_DNA"/>
</dbReference>
<evidence type="ECO:0000313" key="1">
    <source>
        <dbReference type="EMBL" id="ABA73855.1"/>
    </source>
</evidence>
<reference evidence="1 2" key="1">
    <citation type="journal article" date="2009" name="Genome Biol.">
        <title>Genomic and genetic analyses of diversity and plant interactions of Pseudomonas fluorescens.</title>
        <authorList>
            <person name="Silby M.W."/>
            <person name="Cerdeno-Tarraga A.M."/>
            <person name="Vernikos G.S."/>
            <person name="Giddens S.R."/>
            <person name="Jackson R.W."/>
            <person name="Preston G.M."/>
            <person name="Zhang X.X."/>
            <person name="Moon C.D."/>
            <person name="Gehrig S.M."/>
            <person name="Godfrey S.A."/>
            <person name="Knight C.G."/>
            <person name="Malone J.G."/>
            <person name="Robinson Z."/>
            <person name="Spiers A.J."/>
            <person name="Harris S."/>
            <person name="Challis G.L."/>
            <person name="Yaxley A.M."/>
            <person name="Harris D."/>
            <person name="Seeger K."/>
            <person name="Murphy L."/>
            <person name="Rutter S."/>
            <person name="Squares R."/>
            <person name="Quail M.A."/>
            <person name="Saunders E."/>
            <person name="Mavromatis K."/>
            <person name="Brettin T.S."/>
            <person name="Bentley S.D."/>
            <person name="Hothersall J."/>
            <person name="Stephens E."/>
            <person name="Thomas C.M."/>
            <person name="Parkhill J."/>
            <person name="Levy S.B."/>
            <person name="Rainey P.B."/>
            <person name="Thomson N.R."/>
        </authorList>
    </citation>
    <scope>NUCLEOTIDE SEQUENCE [LARGE SCALE GENOMIC DNA]</scope>
    <source>
        <strain evidence="1 2">Pf0-1</strain>
    </source>
</reference>
<name>Q3KEF1_PSEPF</name>
<dbReference type="Proteomes" id="UP000002704">
    <property type="component" value="Chromosome"/>
</dbReference>
<dbReference type="AlphaFoldDB" id="Q3KEF1"/>
<dbReference type="HOGENOM" id="CLU_1785253_0_0_6"/>
<accession>Q3KEF1</accession>